<dbReference type="InterPro" id="IPR000157">
    <property type="entry name" value="TIR_dom"/>
</dbReference>
<proteinExistence type="inferred from homology"/>
<keyword evidence="11" id="KW-0675">Receptor</keyword>
<comment type="caution">
    <text evidence="14">The sequence shown here is derived from an EMBL/GenBank/DDBJ whole genome shotgun (WGS) entry which is preliminary data.</text>
</comment>
<dbReference type="GO" id="GO:0045087">
    <property type="term" value="P:innate immune response"/>
    <property type="evidence" value="ECO:0007669"/>
    <property type="project" value="UniProtKB-KW"/>
</dbReference>
<evidence type="ECO:0000259" key="13">
    <source>
        <dbReference type="PROSITE" id="PS50104"/>
    </source>
</evidence>
<evidence type="ECO:0000256" key="12">
    <source>
        <dbReference type="ARBA" id="ARBA00023180"/>
    </source>
</evidence>
<reference evidence="14" key="1">
    <citation type="submission" date="2013-04" db="EMBL/GenBank/DDBJ databases">
        <authorList>
            <person name="Qu J."/>
            <person name="Murali S.C."/>
            <person name="Bandaranaike D."/>
            <person name="Bellair M."/>
            <person name="Blankenburg K."/>
            <person name="Chao H."/>
            <person name="Dinh H."/>
            <person name="Doddapaneni H."/>
            <person name="Downs B."/>
            <person name="Dugan-Rocha S."/>
            <person name="Elkadiri S."/>
            <person name="Gnanaolivu R.D."/>
            <person name="Hernandez B."/>
            <person name="Javaid M."/>
            <person name="Jayaseelan J.C."/>
            <person name="Lee S."/>
            <person name="Li M."/>
            <person name="Ming W."/>
            <person name="Munidasa M."/>
            <person name="Muniz J."/>
            <person name="Nguyen L."/>
            <person name="Ongeri F."/>
            <person name="Osuji N."/>
            <person name="Pu L.-L."/>
            <person name="Puazo M."/>
            <person name="Qu C."/>
            <person name="Quiroz J."/>
            <person name="Raj R."/>
            <person name="Weissenberger G."/>
            <person name="Xin Y."/>
            <person name="Zou X."/>
            <person name="Han Y."/>
            <person name="Richards S."/>
            <person name="Worley K."/>
            <person name="Muzny D."/>
            <person name="Gibbs R."/>
        </authorList>
    </citation>
    <scope>NUCLEOTIDE SEQUENCE</scope>
    <source>
        <strain evidence="14">Sampled in the wild</strain>
    </source>
</reference>
<dbReference type="InterPro" id="IPR035897">
    <property type="entry name" value="Toll_tir_struct_dom_sf"/>
</dbReference>
<keyword evidence="8" id="KW-0391">Immunity</keyword>
<evidence type="ECO:0000256" key="2">
    <source>
        <dbReference type="ARBA" id="ARBA00009634"/>
    </source>
</evidence>
<dbReference type="PANTHER" id="PTHR24365:SF530">
    <property type="entry name" value="MSTPROX-RELATED"/>
    <property type="match status" value="1"/>
</dbReference>
<evidence type="ECO:0000313" key="15">
    <source>
        <dbReference type="Proteomes" id="UP000792457"/>
    </source>
</evidence>
<keyword evidence="6" id="KW-0732">Signal</keyword>
<comment type="subcellular location">
    <subcellularLocation>
        <location evidence="1">Membrane</location>
        <topology evidence="1">Single-pass type I membrane protein</topology>
    </subcellularLocation>
</comment>
<dbReference type="PANTHER" id="PTHR24365">
    <property type="entry name" value="TOLL-LIKE RECEPTOR"/>
    <property type="match status" value="1"/>
</dbReference>
<evidence type="ECO:0000256" key="5">
    <source>
        <dbReference type="ARBA" id="ARBA00022692"/>
    </source>
</evidence>
<dbReference type="Proteomes" id="UP000792457">
    <property type="component" value="Unassembled WGS sequence"/>
</dbReference>
<dbReference type="FunFam" id="3.40.50.10140:FF:000001">
    <property type="entry name" value="Toll-like receptor 2"/>
    <property type="match status" value="1"/>
</dbReference>
<comment type="similarity">
    <text evidence="2">Belongs to the Toll-like receptor family.</text>
</comment>
<evidence type="ECO:0000313" key="14">
    <source>
        <dbReference type="EMBL" id="KAG8226189.1"/>
    </source>
</evidence>
<keyword evidence="15" id="KW-1185">Reference proteome</keyword>
<dbReference type="Pfam" id="PF01582">
    <property type="entry name" value="TIR"/>
    <property type="match status" value="1"/>
</dbReference>
<keyword evidence="3" id="KW-0399">Innate immunity</keyword>
<dbReference type="SMART" id="SM00255">
    <property type="entry name" value="TIR"/>
    <property type="match status" value="1"/>
</dbReference>
<feature type="domain" description="TIR" evidence="13">
    <location>
        <begin position="46"/>
        <end position="208"/>
    </location>
</feature>
<evidence type="ECO:0000256" key="8">
    <source>
        <dbReference type="ARBA" id="ARBA00022859"/>
    </source>
</evidence>
<evidence type="ECO:0000256" key="11">
    <source>
        <dbReference type="ARBA" id="ARBA00023170"/>
    </source>
</evidence>
<gene>
    <name evidence="14" type="ORF">J437_LFUL012471</name>
</gene>
<name>A0A8K0P015_LADFU</name>
<evidence type="ECO:0000256" key="10">
    <source>
        <dbReference type="ARBA" id="ARBA00023136"/>
    </source>
</evidence>
<dbReference type="SUPFAM" id="SSF52200">
    <property type="entry name" value="Toll/Interleukin receptor TIR domain"/>
    <property type="match status" value="1"/>
</dbReference>
<evidence type="ECO:0000256" key="3">
    <source>
        <dbReference type="ARBA" id="ARBA00022588"/>
    </source>
</evidence>
<keyword evidence="7" id="KW-0677">Repeat</keyword>
<dbReference type="PRINTS" id="PR01537">
    <property type="entry name" value="INTRLKN1R1F"/>
</dbReference>
<keyword evidence="4" id="KW-0433">Leucine-rich repeat</keyword>
<organism evidence="14 15">
    <name type="scientific">Ladona fulva</name>
    <name type="common">Scarce chaser dragonfly</name>
    <name type="synonym">Libellula fulva</name>
    <dbReference type="NCBI Taxonomy" id="123851"/>
    <lineage>
        <taxon>Eukaryota</taxon>
        <taxon>Metazoa</taxon>
        <taxon>Ecdysozoa</taxon>
        <taxon>Arthropoda</taxon>
        <taxon>Hexapoda</taxon>
        <taxon>Insecta</taxon>
        <taxon>Pterygota</taxon>
        <taxon>Palaeoptera</taxon>
        <taxon>Odonata</taxon>
        <taxon>Epiprocta</taxon>
        <taxon>Anisoptera</taxon>
        <taxon>Libelluloidea</taxon>
        <taxon>Libellulidae</taxon>
        <taxon>Ladona</taxon>
    </lineage>
</organism>
<dbReference type="PROSITE" id="PS50104">
    <property type="entry name" value="TIR"/>
    <property type="match status" value="1"/>
</dbReference>
<dbReference type="EMBL" id="KZ308271">
    <property type="protein sequence ID" value="KAG8226189.1"/>
    <property type="molecule type" value="Genomic_DNA"/>
</dbReference>
<evidence type="ECO:0000256" key="6">
    <source>
        <dbReference type="ARBA" id="ARBA00022729"/>
    </source>
</evidence>
<evidence type="ECO:0000256" key="1">
    <source>
        <dbReference type="ARBA" id="ARBA00004479"/>
    </source>
</evidence>
<reference evidence="14" key="2">
    <citation type="submission" date="2017-10" db="EMBL/GenBank/DDBJ databases">
        <title>Ladona fulva Genome sequencing and assembly.</title>
        <authorList>
            <person name="Murali S."/>
            <person name="Richards S."/>
            <person name="Bandaranaike D."/>
            <person name="Bellair M."/>
            <person name="Blankenburg K."/>
            <person name="Chao H."/>
            <person name="Dinh H."/>
            <person name="Doddapaneni H."/>
            <person name="Dugan-Rocha S."/>
            <person name="Elkadiri S."/>
            <person name="Gnanaolivu R."/>
            <person name="Hernandez B."/>
            <person name="Skinner E."/>
            <person name="Javaid M."/>
            <person name="Lee S."/>
            <person name="Li M."/>
            <person name="Ming W."/>
            <person name="Munidasa M."/>
            <person name="Muniz J."/>
            <person name="Nguyen L."/>
            <person name="Hughes D."/>
            <person name="Osuji N."/>
            <person name="Pu L.-L."/>
            <person name="Puazo M."/>
            <person name="Qu C."/>
            <person name="Quiroz J."/>
            <person name="Raj R."/>
            <person name="Weissenberger G."/>
            <person name="Xin Y."/>
            <person name="Zou X."/>
            <person name="Han Y."/>
            <person name="Worley K."/>
            <person name="Muzny D."/>
            <person name="Gibbs R."/>
        </authorList>
    </citation>
    <scope>NUCLEOTIDE SEQUENCE</scope>
    <source>
        <strain evidence="14">Sampled in the wild</strain>
    </source>
</reference>
<dbReference type="AlphaFoldDB" id="A0A8K0P015"/>
<keyword evidence="10" id="KW-0472">Membrane</keyword>
<dbReference type="OrthoDB" id="1421090at2759"/>
<protein>
    <recommendedName>
        <fullName evidence="13">TIR domain-containing protein</fullName>
    </recommendedName>
</protein>
<evidence type="ECO:0000256" key="9">
    <source>
        <dbReference type="ARBA" id="ARBA00022989"/>
    </source>
</evidence>
<evidence type="ECO:0000256" key="4">
    <source>
        <dbReference type="ARBA" id="ARBA00022614"/>
    </source>
</evidence>
<evidence type="ECO:0000256" key="7">
    <source>
        <dbReference type="ARBA" id="ARBA00022737"/>
    </source>
</evidence>
<dbReference type="GO" id="GO:0038023">
    <property type="term" value="F:signaling receptor activity"/>
    <property type="evidence" value="ECO:0007669"/>
    <property type="project" value="TreeGrafter"/>
</dbReference>
<keyword evidence="9" id="KW-1133">Transmembrane helix</keyword>
<sequence length="251" mass="29553">MSGIALLVSLVGGIFYIYRFEASYVIHMMRVRSKAAKGEGKPHSECIYDAFVSYSGRDRQWVLRVLQPVLEECNQRYQLCLHDRNFPLGGIVTQNIVDSIDKSRKTLLILSKNFVESQWCCWEMEMANHKLFNDSRNFLILIELDRLDRKMLPRHLRFLMETRTYLEWPENNSISKDVLEVETSQTDTIEYQGKSAELDFWRRLQEALGDSLYVKEKKAKREAEIAIQKTKLREADVPLSAEEEYQHYKEN</sequence>
<accession>A0A8K0P015</accession>
<dbReference type="GO" id="GO:0005886">
    <property type="term" value="C:plasma membrane"/>
    <property type="evidence" value="ECO:0007669"/>
    <property type="project" value="TreeGrafter"/>
</dbReference>
<keyword evidence="12" id="KW-0325">Glycoprotein</keyword>
<keyword evidence="5" id="KW-0812">Transmembrane</keyword>
<dbReference type="GO" id="GO:0007165">
    <property type="term" value="P:signal transduction"/>
    <property type="evidence" value="ECO:0007669"/>
    <property type="project" value="InterPro"/>
</dbReference>
<dbReference type="Gene3D" id="3.40.50.10140">
    <property type="entry name" value="Toll/interleukin-1 receptor homology (TIR) domain"/>
    <property type="match status" value="1"/>
</dbReference>